<keyword evidence="3" id="KW-1185">Reference proteome</keyword>
<protein>
    <submittedName>
        <fullName evidence="2">Uncharacterized protein</fullName>
    </submittedName>
</protein>
<evidence type="ECO:0000313" key="2">
    <source>
        <dbReference type="EMBL" id="MPC97698.1"/>
    </source>
</evidence>
<feature type="compositionally biased region" description="Basic and acidic residues" evidence="1">
    <location>
        <begin position="98"/>
        <end position="109"/>
    </location>
</feature>
<dbReference type="Proteomes" id="UP000324222">
    <property type="component" value="Unassembled WGS sequence"/>
</dbReference>
<comment type="caution">
    <text evidence="2">The sequence shown here is derived from an EMBL/GenBank/DDBJ whole genome shotgun (WGS) entry which is preliminary data.</text>
</comment>
<gene>
    <name evidence="2" type="ORF">E2C01_093025</name>
</gene>
<evidence type="ECO:0000256" key="1">
    <source>
        <dbReference type="SAM" id="MobiDB-lite"/>
    </source>
</evidence>
<evidence type="ECO:0000313" key="3">
    <source>
        <dbReference type="Proteomes" id="UP000324222"/>
    </source>
</evidence>
<dbReference type="EMBL" id="VSRR010111094">
    <property type="protein sequence ID" value="MPC97698.1"/>
    <property type="molecule type" value="Genomic_DNA"/>
</dbReference>
<proteinExistence type="predicted"/>
<accession>A0A5B7JXJ0</accession>
<reference evidence="2 3" key="1">
    <citation type="submission" date="2019-05" db="EMBL/GenBank/DDBJ databases">
        <title>Another draft genome of Portunus trituberculatus and its Hox gene families provides insights of decapod evolution.</title>
        <authorList>
            <person name="Jeong J.-H."/>
            <person name="Song I."/>
            <person name="Kim S."/>
            <person name="Choi T."/>
            <person name="Kim D."/>
            <person name="Ryu S."/>
            <person name="Kim W."/>
        </authorList>
    </citation>
    <scope>NUCLEOTIDE SEQUENCE [LARGE SCALE GENOMIC DNA]</scope>
    <source>
        <tissue evidence="2">Muscle</tissue>
    </source>
</reference>
<name>A0A5B7JXJ0_PORTR</name>
<sequence>MPLRKGRMMVPLALHGAGSGHVNSAPPPMNQRTEPLLNPCLSAARHNEAGMFGMRVWAARRDLWPMQGDFFFPCRYTLWLYVWQGMSPSLHNKEKIIEEKKEEKEKEEKVEDETNEG</sequence>
<organism evidence="2 3">
    <name type="scientific">Portunus trituberculatus</name>
    <name type="common">Swimming crab</name>
    <name type="synonym">Neptunus trituberculatus</name>
    <dbReference type="NCBI Taxonomy" id="210409"/>
    <lineage>
        <taxon>Eukaryota</taxon>
        <taxon>Metazoa</taxon>
        <taxon>Ecdysozoa</taxon>
        <taxon>Arthropoda</taxon>
        <taxon>Crustacea</taxon>
        <taxon>Multicrustacea</taxon>
        <taxon>Malacostraca</taxon>
        <taxon>Eumalacostraca</taxon>
        <taxon>Eucarida</taxon>
        <taxon>Decapoda</taxon>
        <taxon>Pleocyemata</taxon>
        <taxon>Brachyura</taxon>
        <taxon>Eubrachyura</taxon>
        <taxon>Portunoidea</taxon>
        <taxon>Portunidae</taxon>
        <taxon>Portuninae</taxon>
        <taxon>Portunus</taxon>
    </lineage>
</organism>
<dbReference type="AlphaFoldDB" id="A0A5B7JXJ0"/>
<feature type="region of interest" description="Disordered" evidence="1">
    <location>
        <begin position="98"/>
        <end position="117"/>
    </location>
</feature>